<evidence type="ECO:0000313" key="2">
    <source>
        <dbReference type="Proteomes" id="UP001596455"/>
    </source>
</evidence>
<accession>A0ABW2Q9S6</accession>
<gene>
    <name evidence="1" type="ORF">ACFQQL_12800</name>
</gene>
<keyword evidence="2" id="KW-1185">Reference proteome</keyword>
<proteinExistence type="predicted"/>
<dbReference type="RefSeq" id="WP_382394943.1">
    <property type="nucleotide sequence ID" value="NZ_JBHTCQ010000002.1"/>
</dbReference>
<dbReference type="Proteomes" id="UP001596455">
    <property type="component" value="Unassembled WGS sequence"/>
</dbReference>
<dbReference type="SUPFAM" id="SSF51445">
    <property type="entry name" value="(Trans)glycosidases"/>
    <property type="match status" value="1"/>
</dbReference>
<dbReference type="EMBL" id="JBHTCQ010000002">
    <property type="protein sequence ID" value="MFC7405996.1"/>
    <property type="molecule type" value="Genomic_DNA"/>
</dbReference>
<protein>
    <recommendedName>
        <fullName evidence="3">DUF3459 domain-containing protein</fullName>
    </recommendedName>
</protein>
<evidence type="ECO:0000313" key="1">
    <source>
        <dbReference type="EMBL" id="MFC7405996.1"/>
    </source>
</evidence>
<dbReference type="Gene3D" id="3.20.20.80">
    <property type="entry name" value="Glycosidases"/>
    <property type="match status" value="1"/>
</dbReference>
<organism evidence="1 2">
    <name type="scientific">Georgenia alba</name>
    <dbReference type="NCBI Taxonomy" id="2233858"/>
    <lineage>
        <taxon>Bacteria</taxon>
        <taxon>Bacillati</taxon>
        <taxon>Actinomycetota</taxon>
        <taxon>Actinomycetes</taxon>
        <taxon>Micrococcales</taxon>
        <taxon>Bogoriellaceae</taxon>
        <taxon>Georgenia</taxon>
    </lineage>
</organism>
<sequence length="377" mass="39871">MSETQPAEPAPPITPAGQVITTLVHRPSRAPVPWWRRAVVYQVHGPADLAAVAALSGEVSHVARLGATAVELRVPDVDPADPEHEETVAELVRRVHQRSLRLVVSLADVPAATTLARADAWLGAGADGLDLGILTGPPQADLGSLHALAAEHDAVLTAAISARHPELVTEHLHEHWLHVTREDALAITEWDAGHLRAVVSDTYLQREAAGAVPAWTLSDLGGGGVWGLGADGAARRRRRAATLLMLALPGTVYIHQGEAVGVAPRPDDPVGTIREVAAMAAEQRGTPGSLFERYRYALRLRDELGLGTGPLAWVDDAPGPSTLALLTRDLLVLTNLSGETVAVPSDREVLHASDDLPLPSDGLVFLPPDTTVWLALG</sequence>
<evidence type="ECO:0008006" key="3">
    <source>
        <dbReference type="Google" id="ProtNLM"/>
    </source>
</evidence>
<dbReference type="InterPro" id="IPR017853">
    <property type="entry name" value="GH"/>
</dbReference>
<name>A0ABW2Q9S6_9MICO</name>
<reference evidence="2" key="1">
    <citation type="journal article" date="2019" name="Int. J. Syst. Evol. Microbiol.">
        <title>The Global Catalogue of Microorganisms (GCM) 10K type strain sequencing project: providing services to taxonomists for standard genome sequencing and annotation.</title>
        <authorList>
            <consortium name="The Broad Institute Genomics Platform"/>
            <consortium name="The Broad Institute Genome Sequencing Center for Infectious Disease"/>
            <person name="Wu L."/>
            <person name="Ma J."/>
        </authorList>
    </citation>
    <scope>NUCLEOTIDE SEQUENCE [LARGE SCALE GENOMIC DNA]</scope>
    <source>
        <strain evidence="2">JCM 1490</strain>
    </source>
</reference>
<comment type="caution">
    <text evidence="1">The sequence shown here is derived from an EMBL/GenBank/DDBJ whole genome shotgun (WGS) entry which is preliminary data.</text>
</comment>